<protein>
    <recommendedName>
        <fullName evidence="3">Lipocalin-like domain-containing protein</fullName>
    </recommendedName>
</protein>
<evidence type="ECO:0000313" key="1">
    <source>
        <dbReference type="EMBL" id="TKS56671.1"/>
    </source>
</evidence>
<gene>
    <name evidence="1" type="ORF">FCN74_06480</name>
</gene>
<dbReference type="PROSITE" id="PS51257">
    <property type="entry name" value="PROKAR_LIPOPROTEIN"/>
    <property type="match status" value="1"/>
</dbReference>
<evidence type="ECO:0008006" key="3">
    <source>
        <dbReference type="Google" id="ProtNLM"/>
    </source>
</evidence>
<accession>A0A4U5TS51</accession>
<dbReference type="OrthoDB" id="1143855at2"/>
<dbReference type="EMBL" id="SWMU01000002">
    <property type="protein sequence ID" value="TKS56671.1"/>
    <property type="molecule type" value="Genomic_DNA"/>
</dbReference>
<proteinExistence type="predicted"/>
<dbReference type="AlphaFoldDB" id="A0A4U5TS51"/>
<reference evidence="1 2" key="1">
    <citation type="submission" date="2019-04" db="EMBL/GenBank/DDBJ databases">
        <title>Psychroflexus halotolerans sp. nov., isolated from a marine solar saltern.</title>
        <authorList>
            <person name="Feng X."/>
        </authorList>
    </citation>
    <scope>NUCLEOTIDE SEQUENCE [LARGE SCALE GENOMIC DNA]</scope>
    <source>
        <strain evidence="1 2">WDS2C27</strain>
    </source>
</reference>
<dbReference type="Proteomes" id="UP000306552">
    <property type="component" value="Unassembled WGS sequence"/>
</dbReference>
<dbReference type="RefSeq" id="WP_138931773.1">
    <property type="nucleotide sequence ID" value="NZ_SWMU01000002.1"/>
</dbReference>
<sequence>MKVFRILLVLSFVFVSCQKEKHEIDIKHLDGYWEIVQAQNPYGKNVIYSVNTQVDYFELADSIGFRKKLKPDLSGNYKTSKALEQFKLIKENDSVKLHYQTPYDSWKETIISLTDSLMLIKNEKDFLYTYKRFEAININE</sequence>
<comment type="caution">
    <text evidence="1">The sequence shown here is derived from an EMBL/GenBank/DDBJ whole genome shotgun (WGS) entry which is preliminary data.</text>
</comment>
<organism evidence="1 2">
    <name type="scientific">Mesohalobacter halotolerans</name>
    <dbReference type="NCBI Taxonomy" id="1883405"/>
    <lineage>
        <taxon>Bacteria</taxon>
        <taxon>Pseudomonadati</taxon>
        <taxon>Bacteroidota</taxon>
        <taxon>Flavobacteriia</taxon>
        <taxon>Flavobacteriales</taxon>
        <taxon>Flavobacteriaceae</taxon>
        <taxon>Mesohalobacter</taxon>
    </lineage>
</organism>
<evidence type="ECO:0000313" key="2">
    <source>
        <dbReference type="Proteomes" id="UP000306552"/>
    </source>
</evidence>
<name>A0A4U5TS51_9FLAO</name>
<keyword evidence="2" id="KW-1185">Reference proteome</keyword>